<protein>
    <submittedName>
        <fullName evidence="1">Uncharacterized protein</fullName>
    </submittedName>
</protein>
<evidence type="ECO:0000313" key="1">
    <source>
        <dbReference type="EMBL" id="ANH82485.1"/>
    </source>
</evidence>
<organism evidence="1 2">
    <name type="scientific">Niabella ginsenosidivorans</name>
    <dbReference type="NCBI Taxonomy" id="1176587"/>
    <lineage>
        <taxon>Bacteria</taxon>
        <taxon>Pseudomonadati</taxon>
        <taxon>Bacteroidota</taxon>
        <taxon>Chitinophagia</taxon>
        <taxon>Chitinophagales</taxon>
        <taxon>Chitinophagaceae</taxon>
        <taxon>Niabella</taxon>
    </lineage>
</organism>
<keyword evidence="2" id="KW-1185">Reference proteome</keyword>
<reference evidence="1 2" key="1">
    <citation type="submission" date="2016-05" db="EMBL/GenBank/DDBJ databases">
        <title>Niabella ginsenosidivorans BS26 whole genome sequencing.</title>
        <authorList>
            <person name="Im W.T."/>
            <person name="Siddiqi M.Z."/>
        </authorList>
    </citation>
    <scope>NUCLEOTIDE SEQUENCE [LARGE SCALE GENOMIC DNA]</scope>
    <source>
        <strain evidence="1 2">BS26</strain>
    </source>
</reference>
<evidence type="ECO:0000313" key="2">
    <source>
        <dbReference type="Proteomes" id="UP000077667"/>
    </source>
</evidence>
<proteinExistence type="predicted"/>
<sequence length="99" mass="11123">MWLFAATTIWLLCSDVYGNRCSAPGMYIASIENHHRAAARRNINFRCSGLSAGILLLPVFEENLCLHTIAFIQAAGKFDERFLYPLNLTAMVQIQTKAM</sequence>
<name>A0A1A9I579_9BACT</name>
<dbReference type="Proteomes" id="UP000077667">
    <property type="component" value="Chromosome"/>
</dbReference>
<dbReference type="AlphaFoldDB" id="A0A1A9I579"/>
<dbReference type="EMBL" id="CP015772">
    <property type="protein sequence ID" value="ANH82485.1"/>
    <property type="molecule type" value="Genomic_DNA"/>
</dbReference>
<gene>
    <name evidence="1" type="ORF">A8C56_17265</name>
</gene>
<dbReference type="KEGG" id="nia:A8C56_17265"/>
<accession>A0A1A9I579</accession>